<evidence type="ECO:0000313" key="2">
    <source>
        <dbReference type="EMBL" id="KAJ8320022.1"/>
    </source>
</evidence>
<organism evidence="2 3">
    <name type="scientific">Tegillarca granosa</name>
    <name type="common">Malaysian cockle</name>
    <name type="synonym">Anadara granosa</name>
    <dbReference type="NCBI Taxonomy" id="220873"/>
    <lineage>
        <taxon>Eukaryota</taxon>
        <taxon>Metazoa</taxon>
        <taxon>Spiralia</taxon>
        <taxon>Lophotrochozoa</taxon>
        <taxon>Mollusca</taxon>
        <taxon>Bivalvia</taxon>
        <taxon>Autobranchia</taxon>
        <taxon>Pteriomorphia</taxon>
        <taxon>Arcoida</taxon>
        <taxon>Arcoidea</taxon>
        <taxon>Arcidae</taxon>
        <taxon>Tegillarca</taxon>
    </lineage>
</organism>
<proteinExistence type="predicted"/>
<sequence length="114" mass="13565">MACSGIAEHNEARRKERRQQRLAAQQQERYRMLMEAQDNPSIILGPKPNQSYEQEVDHLRRVGSPPEGQTEVPRCHDKATVDRMRRTQHARDQQYEYSAKLPNRFNSIDYKKQW</sequence>
<evidence type="ECO:0000313" key="3">
    <source>
        <dbReference type="Proteomes" id="UP001217089"/>
    </source>
</evidence>
<feature type="region of interest" description="Disordered" evidence="1">
    <location>
        <begin position="1"/>
        <end position="26"/>
    </location>
</feature>
<dbReference type="EMBL" id="JARBDR010000141">
    <property type="protein sequence ID" value="KAJ8320022.1"/>
    <property type="molecule type" value="Genomic_DNA"/>
</dbReference>
<name>A0ABQ9FVJ9_TEGGR</name>
<evidence type="ECO:0000256" key="1">
    <source>
        <dbReference type="SAM" id="MobiDB-lite"/>
    </source>
</evidence>
<keyword evidence="3" id="KW-1185">Reference proteome</keyword>
<reference evidence="2 3" key="1">
    <citation type="submission" date="2022-12" db="EMBL/GenBank/DDBJ databases">
        <title>Chromosome-level genome of Tegillarca granosa.</title>
        <authorList>
            <person name="Kim J."/>
        </authorList>
    </citation>
    <scope>NUCLEOTIDE SEQUENCE [LARGE SCALE GENOMIC DNA]</scope>
    <source>
        <strain evidence="2">Teg-2019</strain>
        <tissue evidence="2">Adductor muscle</tissue>
    </source>
</reference>
<protein>
    <submittedName>
        <fullName evidence="2">Uncharacterized protein</fullName>
    </submittedName>
</protein>
<comment type="caution">
    <text evidence="2">The sequence shown here is derived from an EMBL/GenBank/DDBJ whole genome shotgun (WGS) entry which is preliminary data.</text>
</comment>
<dbReference type="Proteomes" id="UP001217089">
    <property type="component" value="Unassembled WGS sequence"/>
</dbReference>
<gene>
    <name evidence="2" type="ORF">KUTeg_001609</name>
</gene>
<accession>A0ABQ9FVJ9</accession>